<proteinExistence type="predicted"/>
<organism evidence="2 3">
    <name type="scientific">Thiothrix lacustris</name>
    <dbReference type="NCBI Taxonomy" id="525917"/>
    <lineage>
        <taxon>Bacteria</taxon>
        <taxon>Pseudomonadati</taxon>
        <taxon>Pseudomonadota</taxon>
        <taxon>Gammaproteobacteria</taxon>
        <taxon>Thiotrichales</taxon>
        <taxon>Thiotrichaceae</taxon>
        <taxon>Thiothrix</taxon>
    </lineage>
</organism>
<name>A0ABY9MKQ5_9GAMM</name>
<feature type="chain" id="PRO_5045505640" description="Lipoprotein" evidence="1">
    <location>
        <begin position="24"/>
        <end position="106"/>
    </location>
</feature>
<evidence type="ECO:0000313" key="2">
    <source>
        <dbReference type="EMBL" id="WML89279.1"/>
    </source>
</evidence>
<dbReference type="Proteomes" id="UP001236657">
    <property type="component" value="Chromosome"/>
</dbReference>
<evidence type="ECO:0000313" key="3">
    <source>
        <dbReference type="Proteomes" id="UP001236657"/>
    </source>
</evidence>
<keyword evidence="1" id="KW-0732">Signal</keyword>
<accession>A0ABY9MKQ5</accession>
<reference evidence="2 3" key="1">
    <citation type="submission" date="2023-08" db="EMBL/GenBank/DDBJ databases">
        <title>New molecular markers tilS and rpoB for phylogenetic and monitoring studies of the genus Thiothrix biodiversity.</title>
        <authorList>
            <person name="Ravin N.V."/>
            <person name="Smolyakov D."/>
            <person name="Markov N.D."/>
            <person name="Beletsky A.V."/>
            <person name="Mardanov A.V."/>
            <person name="Rudenko T.S."/>
            <person name="Grabovich M.Y."/>
        </authorList>
    </citation>
    <scope>NUCLEOTIDE SEQUENCE [LARGE SCALE GENOMIC DNA]</scope>
    <source>
        <strain evidence="2 3">MK1</strain>
    </source>
</reference>
<gene>
    <name evidence="2" type="ORF">RCF98_09865</name>
</gene>
<evidence type="ECO:0000256" key="1">
    <source>
        <dbReference type="SAM" id="SignalP"/>
    </source>
</evidence>
<protein>
    <recommendedName>
        <fullName evidence="4">Lipoprotein</fullName>
    </recommendedName>
</protein>
<sequence length="106" mass="11074">MKSIYFFPAVLASVVLFSGCASTGESISATSINSAASKPGAIMSAAQADQIHRQQVARVNEAQTQMASNEAARDNVDTSLHGINSMAETAVNVGASLKSLELLNRF</sequence>
<dbReference type="RefSeq" id="WP_028488731.1">
    <property type="nucleotide sequence ID" value="NZ_CP133218.1"/>
</dbReference>
<keyword evidence="3" id="KW-1185">Reference proteome</keyword>
<dbReference type="EMBL" id="CP133218">
    <property type="protein sequence ID" value="WML89279.1"/>
    <property type="molecule type" value="Genomic_DNA"/>
</dbReference>
<dbReference type="PROSITE" id="PS51257">
    <property type="entry name" value="PROKAR_LIPOPROTEIN"/>
    <property type="match status" value="1"/>
</dbReference>
<feature type="signal peptide" evidence="1">
    <location>
        <begin position="1"/>
        <end position="23"/>
    </location>
</feature>
<evidence type="ECO:0008006" key="4">
    <source>
        <dbReference type="Google" id="ProtNLM"/>
    </source>
</evidence>
<dbReference type="NCBIfam" id="NF046038">
    <property type="entry name" value="NGK_0946_fam"/>
    <property type="match status" value="1"/>
</dbReference>